<feature type="non-terminal residue" evidence="8">
    <location>
        <position position="1"/>
    </location>
</feature>
<proteinExistence type="evidence at transcript level"/>
<evidence type="ECO:0000256" key="2">
    <source>
        <dbReference type="ARBA" id="ARBA00023015"/>
    </source>
</evidence>
<evidence type="ECO:0000256" key="4">
    <source>
        <dbReference type="ARBA" id="ARBA00023163"/>
    </source>
</evidence>
<comment type="subcellular location">
    <subcellularLocation>
        <location evidence="1">Nucleus</location>
    </subcellularLocation>
</comment>
<evidence type="ECO:0000259" key="7">
    <source>
        <dbReference type="PROSITE" id="PS51297"/>
    </source>
</evidence>
<name>Q7XBK8_PEPCA</name>
<dbReference type="SUPFAM" id="SSF55455">
    <property type="entry name" value="SRF-like"/>
    <property type="match status" value="1"/>
</dbReference>
<dbReference type="AlphaFoldDB" id="Q7XBK8"/>
<feature type="domain" description="K-box" evidence="7">
    <location>
        <begin position="53"/>
        <end position="143"/>
    </location>
</feature>
<dbReference type="InterPro" id="IPR002487">
    <property type="entry name" value="TF_Kbox"/>
</dbReference>
<evidence type="ECO:0000256" key="1">
    <source>
        <dbReference type="ARBA" id="ARBA00004123"/>
    </source>
</evidence>
<dbReference type="GO" id="GO:0003677">
    <property type="term" value="F:DNA binding"/>
    <property type="evidence" value="ECO:0007669"/>
    <property type="project" value="UniProtKB-KW"/>
</dbReference>
<reference evidence="8" key="1">
    <citation type="journal article" date="2003" name="Genetics">
        <title>Duplication and diversification in the APETALA1/FRUITFULL floral homeotic gene lineage: implications for the evolution of floral development.</title>
        <authorList>
            <person name="Litt A."/>
            <person name="Irish V.F."/>
        </authorList>
    </citation>
    <scope>NUCLEOTIDE SEQUENCE</scope>
</reference>
<dbReference type="Pfam" id="PF01486">
    <property type="entry name" value="K-box"/>
    <property type="match status" value="1"/>
</dbReference>
<dbReference type="PROSITE" id="PS50066">
    <property type="entry name" value="MADS_BOX_2"/>
    <property type="match status" value="1"/>
</dbReference>
<dbReference type="GO" id="GO:0003700">
    <property type="term" value="F:DNA-binding transcription factor activity"/>
    <property type="evidence" value="ECO:0007669"/>
    <property type="project" value="InterPro"/>
</dbReference>
<keyword evidence="4" id="KW-0804">Transcription</keyword>
<feature type="non-terminal residue" evidence="8">
    <location>
        <position position="206"/>
    </location>
</feature>
<evidence type="ECO:0000256" key="5">
    <source>
        <dbReference type="ARBA" id="ARBA00023242"/>
    </source>
</evidence>
<dbReference type="PANTHER" id="PTHR48019">
    <property type="entry name" value="SERUM RESPONSE FACTOR HOMOLOG"/>
    <property type="match status" value="1"/>
</dbReference>
<protein>
    <submittedName>
        <fullName evidence="8">FRUITFULL-like MADS-box</fullName>
    </submittedName>
</protein>
<keyword evidence="2" id="KW-0805">Transcription regulation</keyword>
<dbReference type="Pfam" id="PF00319">
    <property type="entry name" value="SRF-TF"/>
    <property type="match status" value="1"/>
</dbReference>
<dbReference type="Gene3D" id="3.40.1810.10">
    <property type="entry name" value="Transcription factor, MADS-box"/>
    <property type="match status" value="1"/>
</dbReference>
<feature type="domain" description="MADS-box" evidence="6">
    <location>
        <begin position="1"/>
        <end position="26"/>
    </location>
</feature>
<dbReference type="InterPro" id="IPR050142">
    <property type="entry name" value="MADS-box/MEF2_TF"/>
</dbReference>
<dbReference type="InterPro" id="IPR036879">
    <property type="entry name" value="TF_MADSbox_sf"/>
</dbReference>
<dbReference type="PROSITE" id="PS51297">
    <property type="entry name" value="K_BOX"/>
    <property type="match status" value="1"/>
</dbReference>
<dbReference type="EMBL" id="AY306168">
    <property type="protein sequence ID" value="AAP83392.1"/>
    <property type="molecule type" value="mRNA"/>
</dbReference>
<dbReference type="InterPro" id="IPR002100">
    <property type="entry name" value="TF_MADSbox"/>
</dbReference>
<dbReference type="GO" id="GO:0046983">
    <property type="term" value="F:protein dimerization activity"/>
    <property type="evidence" value="ECO:0007669"/>
    <property type="project" value="InterPro"/>
</dbReference>
<evidence type="ECO:0000259" key="6">
    <source>
        <dbReference type="PROSITE" id="PS50066"/>
    </source>
</evidence>
<gene>
    <name evidence="8" type="primary">PcFL2</name>
</gene>
<keyword evidence="5" id="KW-0539">Nucleus</keyword>
<sequence>SVLCDAEVAVIVFSTKGKLYEYATDAGMARILDRYEKHTFSNRELELTNLESEGAWSLEYGKLKARFELLQKSHRHYLGEDLGALNMKELQHIEHQLDSALRHVRSRKNQILSDTISDLQTKEKLIHEQNKILQKRIQEKEREITGQPQWEIVPSRQENQNPQPTLFPIPLHTLSIGYCKEDGKAIELGLENEPRPLSQKMPPWML</sequence>
<accession>Q7XBK8</accession>
<evidence type="ECO:0000256" key="3">
    <source>
        <dbReference type="ARBA" id="ARBA00023125"/>
    </source>
</evidence>
<keyword evidence="3" id="KW-0238">DNA-binding</keyword>
<organism evidence="8">
    <name type="scientific">Peperomia caperata</name>
    <name type="common">Emerald ripple peperomia</name>
    <dbReference type="NCBI Taxonomy" id="72116"/>
    <lineage>
        <taxon>Eukaryota</taxon>
        <taxon>Viridiplantae</taxon>
        <taxon>Streptophyta</taxon>
        <taxon>Embryophyta</taxon>
        <taxon>Tracheophyta</taxon>
        <taxon>Spermatophyta</taxon>
        <taxon>Magnoliopsida</taxon>
        <taxon>Magnoliidae</taxon>
        <taxon>Piperales</taxon>
        <taxon>Piperaceae</taxon>
        <taxon>Peperomia</taxon>
    </lineage>
</organism>
<dbReference type="GO" id="GO:0005634">
    <property type="term" value="C:nucleus"/>
    <property type="evidence" value="ECO:0007669"/>
    <property type="project" value="UniProtKB-SubCell"/>
</dbReference>
<evidence type="ECO:0000313" key="8">
    <source>
        <dbReference type="EMBL" id="AAP83392.1"/>
    </source>
</evidence>